<dbReference type="EMBL" id="JBEWLY010000013">
    <property type="protein sequence ID" value="MET1755164.1"/>
    <property type="molecule type" value="Genomic_DNA"/>
</dbReference>
<evidence type="ECO:0000259" key="2">
    <source>
        <dbReference type="Pfam" id="PF13590"/>
    </source>
</evidence>
<evidence type="ECO:0000313" key="4">
    <source>
        <dbReference type="Proteomes" id="UP001548713"/>
    </source>
</evidence>
<evidence type="ECO:0000256" key="1">
    <source>
        <dbReference type="SAM" id="SignalP"/>
    </source>
</evidence>
<gene>
    <name evidence="3" type="ORF">ABVV53_06815</name>
</gene>
<dbReference type="InterPro" id="IPR025411">
    <property type="entry name" value="DUF4136"/>
</dbReference>
<keyword evidence="1" id="KW-0732">Signal</keyword>
<name>A0ABV2D0J1_9SPHN</name>
<feature type="domain" description="DUF4136" evidence="2">
    <location>
        <begin position="59"/>
        <end position="194"/>
    </location>
</feature>
<dbReference type="Pfam" id="PF13590">
    <property type="entry name" value="DUF4136"/>
    <property type="match status" value="1"/>
</dbReference>
<evidence type="ECO:0000313" key="3">
    <source>
        <dbReference type="EMBL" id="MET1755164.1"/>
    </source>
</evidence>
<feature type="signal peptide" evidence="1">
    <location>
        <begin position="1"/>
        <end position="15"/>
    </location>
</feature>
<feature type="chain" id="PRO_5045374926" evidence="1">
    <location>
        <begin position="16"/>
        <end position="203"/>
    </location>
</feature>
<reference evidence="3 4" key="1">
    <citation type="submission" date="2024-07" db="EMBL/GenBank/DDBJ databases">
        <title>Novosphingobium kalidii RD2P27.</title>
        <authorList>
            <person name="Sun J.-Q."/>
        </authorList>
    </citation>
    <scope>NUCLEOTIDE SEQUENCE [LARGE SCALE GENOMIC DNA]</scope>
    <source>
        <strain evidence="3 4">RD2P27</strain>
    </source>
</reference>
<dbReference type="Proteomes" id="UP001548713">
    <property type="component" value="Unassembled WGS sequence"/>
</dbReference>
<sequence>MKPFARMLLPGAALAACAVLAGCATPVGPVEVTRFHLPDTTMLGRGAIQVEPAPGEDGASIEFRTYAAAVARELARLGYSETPPDSLAGSQVAILSVERDTLVPQRSGSPVSVGVGGSTGSFGSGVGLGLGINLSGPPPEQVETRMSVMIRDRATGRSLWEGRAAFAVKANSPLAQTSLGAAKMAEALFKDFPGRSGETITVE</sequence>
<accession>A0ABV2D0J1</accession>
<comment type="caution">
    <text evidence="3">The sequence shown here is derived from an EMBL/GenBank/DDBJ whole genome shotgun (WGS) entry which is preliminary data.</text>
</comment>
<keyword evidence="4" id="KW-1185">Reference proteome</keyword>
<dbReference type="RefSeq" id="WP_353983642.1">
    <property type="nucleotide sequence ID" value="NZ_JBEWLY010000013.1"/>
</dbReference>
<dbReference type="PROSITE" id="PS51257">
    <property type="entry name" value="PROKAR_LIPOPROTEIN"/>
    <property type="match status" value="1"/>
</dbReference>
<organism evidence="3 4">
    <name type="scientific">Novosphingobium kalidii</name>
    <dbReference type="NCBI Taxonomy" id="3230299"/>
    <lineage>
        <taxon>Bacteria</taxon>
        <taxon>Pseudomonadati</taxon>
        <taxon>Pseudomonadota</taxon>
        <taxon>Alphaproteobacteria</taxon>
        <taxon>Sphingomonadales</taxon>
        <taxon>Sphingomonadaceae</taxon>
        <taxon>Novosphingobium</taxon>
    </lineage>
</organism>
<protein>
    <submittedName>
        <fullName evidence="3">DUF4136 domain-containing protein</fullName>
    </submittedName>
</protein>
<proteinExistence type="predicted"/>